<gene>
    <name evidence="1" type="ORF">F4827_001684</name>
</gene>
<name>A0A7W9TUS9_9BURK</name>
<evidence type="ECO:0000313" key="1">
    <source>
        <dbReference type="EMBL" id="MBB6101836.1"/>
    </source>
</evidence>
<protein>
    <submittedName>
        <fullName evidence="1">PBP1b-binding outer membrane lipoprotein LpoB</fullName>
    </submittedName>
</protein>
<keyword evidence="2" id="KW-1185">Reference proteome</keyword>
<organism evidence="1 2">
    <name type="scientific">Paraburkholderia bannensis</name>
    <dbReference type="NCBI Taxonomy" id="765414"/>
    <lineage>
        <taxon>Bacteria</taxon>
        <taxon>Pseudomonadati</taxon>
        <taxon>Pseudomonadota</taxon>
        <taxon>Betaproteobacteria</taxon>
        <taxon>Burkholderiales</taxon>
        <taxon>Burkholderiaceae</taxon>
        <taxon>Paraburkholderia</taxon>
    </lineage>
</organism>
<dbReference type="PROSITE" id="PS51257">
    <property type="entry name" value="PROKAR_LIPOPROTEIN"/>
    <property type="match status" value="1"/>
</dbReference>
<dbReference type="Proteomes" id="UP000571554">
    <property type="component" value="Unassembled WGS sequence"/>
</dbReference>
<reference evidence="1 2" key="1">
    <citation type="submission" date="2020-08" db="EMBL/GenBank/DDBJ databases">
        <title>Above-ground endophytic microbial communities from plants in different locations in the United States.</title>
        <authorList>
            <person name="Frank C."/>
        </authorList>
    </citation>
    <scope>NUCLEOTIDE SEQUENCE [LARGE SCALE GENOMIC DNA]</scope>
    <source>
        <strain evidence="1 2">WP4_2_2</strain>
    </source>
</reference>
<accession>A0A7W9TUS9</accession>
<keyword evidence="1" id="KW-0449">Lipoprotein</keyword>
<sequence>MKTLLIIALAAAVLTGCIVEPARPAYYRPAVVVY</sequence>
<proteinExistence type="predicted"/>
<evidence type="ECO:0000313" key="2">
    <source>
        <dbReference type="Proteomes" id="UP000571554"/>
    </source>
</evidence>
<comment type="caution">
    <text evidence="1">The sequence shown here is derived from an EMBL/GenBank/DDBJ whole genome shotgun (WGS) entry which is preliminary data.</text>
</comment>
<dbReference type="EMBL" id="JACHBW010000004">
    <property type="protein sequence ID" value="MBB6101836.1"/>
    <property type="molecule type" value="Genomic_DNA"/>
</dbReference>
<dbReference type="AlphaFoldDB" id="A0A7W9TUS9"/>